<gene>
    <name evidence="2" type="ORF">FILTAD_02739</name>
</gene>
<feature type="transmembrane region" description="Helical" evidence="1">
    <location>
        <begin position="210"/>
        <end position="235"/>
    </location>
</feature>
<feature type="transmembrane region" description="Helical" evidence="1">
    <location>
        <begin position="17"/>
        <end position="35"/>
    </location>
</feature>
<feature type="transmembrane region" description="Helical" evidence="1">
    <location>
        <begin position="403"/>
        <end position="421"/>
    </location>
</feature>
<name>A0A3P5XTT0_9BACL</name>
<feature type="transmembrane region" description="Helical" evidence="1">
    <location>
        <begin position="266"/>
        <end position="289"/>
    </location>
</feature>
<dbReference type="EMBL" id="UXAV01000044">
    <property type="protein sequence ID" value="VDC32522.1"/>
    <property type="molecule type" value="Genomic_DNA"/>
</dbReference>
<keyword evidence="1" id="KW-0812">Transmembrane</keyword>
<feature type="transmembrane region" description="Helical" evidence="1">
    <location>
        <begin position="746"/>
        <end position="767"/>
    </location>
</feature>
<dbReference type="PANTHER" id="PTHR37305">
    <property type="entry name" value="INTEGRAL MEMBRANE PROTEIN-RELATED"/>
    <property type="match status" value="1"/>
</dbReference>
<dbReference type="Proteomes" id="UP000270468">
    <property type="component" value="Unassembled WGS sequence"/>
</dbReference>
<feature type="transmembrane region" description="Helical" evidence="1">
    <location>
        <begin position="602"/>
        <end position="623"/>
    </location>
</feature>
<dbReference type="OrthoDB" id="2339352at2"/>
<keyword evidence="3" id="KW-1185">Reference proteome</keyword>
<feature type="transmembrane region" description="Helical" evidence="1">
    <location>
        <begin position="296"/>
        <end position="321"/>
    </location>
</feature>
<dbReference type="AlphaFoldDB" id="A0A3P5XTT0"/>
<dbReference type="PANTHER" id="PTHR37305:SF1">
    <property type="entry name" value="MEMBRANE PROTEIN"/>
    <property type="match status" value="1"/>
</dbReference>
<keyword evidence="1" id="KW-0472">Membrane</keyword>
<sequence>MKEVIDFVVKGIIKNKYILLAPLAIILLIASMMMINSTQTGTTQKELQDTFNDRKETVNLLISKILNKKRNIGLSEDAQQGLDSLLSQEEYLKQISSKLDEGVLDISFENIEYIKEYEAYEEYISIPYNNKDILNIEQQKVETLAKHNLSYTEQQTPYKTALFTKQLFQLFFSPITAFLFLLIFSYKYLSDRENRTFDFFKVNSLSNTAIYYGYLIPFLLLVLVYIFIASFFSLLPTLVTGNLNTIHYPIEMAVQSETMMVPVWKWLLFLPIGWGIFVSLLLVLSICLFKQRISFGVLLSMVAIPLVIGYIISTQFGFYMVNPIHLIVSYETHLLPTHRFMIYQLWMFIVLIIFLAASYPVFNSKGSAFKAPVLNSTRKQYHPKSKWKLLQFEHVKKKRKSHVLFTLILLFGIIGGTYTFVNQQYQNLPKTSLKVIEDLQNIIIEQLRHWKVVELEFDIETEIMLSTSQEESDEEMTEFIPVENPYTVRIENLEQGYTALEGLKKEVGSRHFPGKFREAMNTLHSSDDLPPSRWNVTDLATAEQQRIMDEKDITPWPIGNQWISNYNVPSTAIDNEHYNLLKASQERNTKYGKSGLFSVYKYFNWNMMLLVLGVFVLLLWTSISEEQRPNSSMNFLTTKPISLRSIYVSKWAYNGMIAYGLLLLSGGTVFLLSLLIGGFGEPQYPILVYAAENTKDDLFYSGVENAYFFFESLLVLILKCGALIMAQIFFLNSLFSLIGRWLKNHYATVIVTLLVGFAGYFLANQYISVNNMFLNPFVYFDTWNIVDGWKSIAANSSKVNFINGCIILLVSGFLLFFMGLLSGRKRV</sequence>
<feature type="transmembrane region" description="Helical" evidence="1">
    <location>
        <begin position="801"/>
        <end position="821"/>
    </location>
</feature>
<organism evidence="2 3">
    <name type="scientific">Filibacter tadaridae</name>
    <dbReference type="NCBI Taxonomy" id="2483811"/>
    <lineage>
        <taxon>Bacteria</taxon>
        <taxon>Bacillati</taxon>
        <taxon>Bacillota</taxon>
        <taxon>Bacilli</taxon>
        <taxon>Bacillales</taxon>
        <taxon>Caryophanaceae</taxon>
        <taxon>Filibacter</taxon>
    </lineage>
</organism>
<feature type="transmembrane region" description="Helical" evidence="1">
    <location>
        <begin position="706"/>
        <end position="734"/>
    </location>
</feature>
<dbReference type="RefSeq" id="WP_124071544.1">
    <property type="nucleotide sequence ID" value="NZ_CBCRXF010000002.1"/>
</dbReference>
<evidence type="ECO:0000313" key="3">
    <source>
        <dbReference type="Proteomes" id="UP000270468"/>
    </source>
</evidence>
<evidence type="ECO:0000256" key="1">
    <source>
        <dbReference type="SAM" id="Phobius"/>
    </source>
</evidence>
<keyword evidence="1" id="KW-1133">Transmembrane helix</keyword>
<reference evidence="2 3" key="1">
    <citation type="submission" date="2018-11" db="EMBL/GenBank/DDBJ databases">
        <authorList>
            <person name="Criscuolo A."/>
        </authorList>
    </citation>
    <scope>NUCLEOTIDE SEQUENCE [LARGE SCALE GENOMIC DNA]</scope>
    <source>
        <strain evidence="2">ATB-66</strain>
    </source>
</reference>
<protein>
    <submittedName>
        <fullName evidence="2">ABC-2 family transporter protein</fullName>
    </submittedName>
</protein>
<evidence type="ECO:0000313" key="2">
    <source>
        <dbReference type="EMBL" id="VDC32522.1"/>
    </source>
</evidence>
<feature type="transmembrane region" description="Helical" evidence="1">
    <location>
        <begin position="167"/>
        <end position="189"/>
    </location>
</feature>
<feature type="transmembrane region" description="Helical" evidence="1">
    <location>
        <begin position="341"/>
        <end position="362"/>
    </location>
</feature>
<accession>A0A3P5XTT0</accession>
<feature type="transmembrane region" description="Helical" evidence="1">
    <location>
        <begin position="651"/>
        <end position="676"/>
    </location>
</feature>
<proteinExistence type="predicted"/>